<protein>
    <submittedName>
        <fullName evidence="2">Uncharacterized protein</fullName>
    </submittedName>
</protein>
<evidence type="ECO:0000313" key="2">
    <source>
        <dbReference type="EMBL" id="MPC10657.1"/>
    </source>
</evidence>
<comment type="caution">
    <text evidence="2">The sequence shown here is derived from an EMBL/GenBank/DDBJ whole genome shotgun (WGS) entry which is preliminary data.</text>
</comment>
<reference evidence="2 3" key="1">
    <citation type="submission" date="2019-05" db="EMBL/GenBank/DDBJ databases">
        <title>Another draft genome of Portunus trituberculatus and its Hox gene families provides insights of decapod evolution.</title>
        <authorList>
            <person name="Jeong J.-H."/>
            <person name="Song I."/>
            <person name="Kim S."/>
            <person name="Choi T."/>
            <person name="Kim D."/>
            <person name="Ryu S."/>
            <person name="Kim W."/>
        </authorList>
    </citation>
    <scope>NUCLEOTIDE SEQUENCE [LARGE SCALE GENOMIC DNA]</scope>
    <source>
        <tissue evidence="2">Muscle</tissue>
    </source>
</reference>
<name>A0A5B7CM14_PORTR</name>
<sequence length="269" mass="29588">MMRSRASRRPAPPRHATTLPRRPAQPRTQRGPCRPSAFFGLSHGHRVGCGAAGGVRITARHGHAAPGAGEEVPGCGPQEQIAALDLATLSLSVLWPSLILRETAQPGGGLRLGRVNIKRVADHEASRVLRRGEQWRKAGQAITAWQQVCHDAQERHIITPSAIWQDGCTGKSLIILTRTFECPTTCFERNSSPSPLPRCLQSGQRGRDPSRLLPRTPIIHMRGGGMRGRVHHTPATCHAVVTMWSKLSYCIEEEEGEEENTCDIYRYQG</sequence>
<evidence type="ECO:0000313" key="3">
    <source>
        <dbReference type="Proteomes" id="UP000324222"/>
    </source>
</evidence>
<feature type="compositionally biased region" description="Basic residues" evidence="1">
    <location>
        <begin position="1"/>
        <end position="12"/>
    </location>
</feature>
<accession>A0A5B7CM14</accession>
<dbReference type="Proteomes" id="UP000324222">
    <property type="component" value="Unassembled WGS sequence"/>
</dbReference>
<proteinExistence type="predicted"/>
<organism evidence="2 3">
    <name type="scientific">Portunus trituberculatus</name>
    <name type="common">Swimming crab</name>
    <name type="synonym">Neptunus trituberculatus</name>
    <dbReference type="NCBI Taxonomy" id="210409"/>
    <lineage>
        <taxon>Eukaryota</taxon>
        <taxon>Metazoa</taxon>
        <taxon>Ecdysozoa</taxon>
        <taxon>Arthropoda</taxon>
        <taxon>Crustacea</taxon>
        <taxon>Multicrustacea</taxon>
        <taxon>Malacostraca</taxon>
        <taxon>Eumalacostraca</taxon>
        <taxon>Eucarida</taxon>
        <taxon>Decapoda</taxon>
        <taxon>Pleocyemata</taxon>
        <taxon>Brachyura</taxon>
        <taxon>Eubrachyura</taxon>
        <taxon>Portunoidea</taxon>
        <taxon>Portunidae</taxon>
        <taxon>Portuninae</taxon>
        <taxon>Portunus</taxon>
    </lineage>
</organism>
<dbReference type="EMBL" id="VSRR010000126">
    <property type="protein sequence ID" value="MPC10657.1"/>
    <property type="molecule type" value="Genomic_DNA"/>
</dbReference>
<dbReference type="AlphaFoldDB" id="A0A5B7CM14"/>
<keyword evidence="3" id="KW-1185">Reference proteome</keyword>
<gene>
    <name evidence="2" type="ORF">E2C01_003296</name>
</gene>
<evidence type="ECO:0000256" key="1">
    <source>
        <dbReference type="SAM" id="MobiDB-lite"/>
    </source>
</evidence>
<feature type="region of interest" description="Disordered" evidence="1">
    <location>
        <begin position="1"/>
        <end position="36"/>
    </location>
</feature>